<evidence type="ECO:0000313" key="2">
    <source>
        <dbReference type="EMBL" id="MFC6239009.1"/>
    </source>
</evidence>
<dbReference type="Pfam" id="PF00563">
    <property type="entry name" value="EAL"/>
    <property type="match status" value="1"/>
</dbReference>
<dbReference type="PANTHER" id="PTHR33121">
    <property type="entry name" value="CYCLIC DI-GMP PHOSPHODIESTERASE PDEF"/>
    <property type="match status" value="1"/>
</dbReference>
<evidence type="ECO:0000259" key="1">
    <source>
        <dbReference type="PROSITE" id="PS50883"/>
    </source>
</evidence>
<feature type="domain" description="EAL" evidence="1">
    <location>
        <begin position="1"/>
        <end position="59"/>
    </location>
</feature>
<dbReference type="Proteomes" id="UP001596138">
    <property type="component" value="Unassembled WGS sequence"/>
</dbReference>
<dbReference type="Gene3D" id="3.20.20.450">
    <property type="entry name" value="EAL domain"/>
    <property type="match status" value="1"/>
</dbReference>
<protein>
    <submittedName>
        <fullName evidence="2">EAL domain-containing protein</fullName>
    </submittedName>
</protein>
<dbReference type="RefSeq" id="WP_386767705.1">
    <property type="nucleotide sequence ID" value="NZ_JBHSTI010000008.1"/>
</dbReference>
<proteinExistence type="predicted"/>
<organism evidence="2 3">
    <name type="scientific">Longivirga aurantiaca</name>
    <dbReference type="NCBI Taxonomy" id="1837743"/>
    <lineage>
        <taxon>Bacteria</taxon>
        <taxon>Bacillati</taxon>
        <taxon>Actinomycetota</taxon>
        <taxon>Actinomycetes</taxon>
        <taxon>Sporichthyales</taxon>
        <taxon>Sporichthyaceae</taxon>
        <taxon>Longivirga</taxon>
    </lineage>
</organism>
<gene>
    <name evidence="2" type="ORF">ACFQGU_14075</name>
</gene>
<dbReference type="InterPro" id="IPR035919">
    <property type="entry name" value="EAL_sf"/>
</dbReference>
<dbReference type="PROSITE" id="PS50883">
    <property type="entry name" value="EAL"/>
    <property type="match status" value="1"/>
</dbReference>
<dbReference type="SUPFAM" id="SSF141868">
    <property type="entry name" value="EAL domain-like"/>
    <property type="match status" value="1"/>
</dbReference>
<keyword evidence="3" id="KW-1185">Reference proteome</keyword>
<dbReference type="InterPro" id="IPR050706">
    <property type="entry name" value="Cyclic-di-GMP_PDE-like"/>
</dbReference>
<dbReference type="PANTHER" id="PTHR33121:SF79">
    <property type="entry name" value="CYCLIC DI-GMP PHOSPHODIESTERASE PDED-RELATED"/>
    <property type="match status" value="1"/>
</dbReference>
<sequence>MASVAALGRRLGLHVTAEGVETQAELDAVVAEGVSTIQGYLFSPPVSGEVLLGWLRDGPPWLTVDPVGTALRRRHD</sequence>
<dbReference type="EMBL" id="JBHSTI010000008">
    <property type="protein sequence ID" value="MFC6239009.1"/>
    <property type="molecule type" value="Genomic_DNA"/>
</dbReference>
<accession>A0ABW1T3I0</accession>
<reference evidence="3" key="1">
    <citation type="journal article" date="2019" name="Int. J. Syst. Evol. Microbiol.">
        <title>The Global Catalogue of Microorganisms (GCM) 10K type strain sequencing project: providing services to taxonomists for standard genome sequencing and annotation.</title>
        <authorList>
            <consortium name="The Broad Institute Genomics Platform"/>
            <consortium name="The Broad Institute Genome Sequencing Center for Infectious Disease"/>
            <person name="Wu L."/>
            <person name="Ma J."/>
        </authorList>
    </citation>
    <scope>NUCLEOTIDE SEQUENCE [LARGE SCALE GENOMIC DNA]</scope>
    <source>
        <strain evidence="3">CGMCC 4.7317</strain>
    </source>
</reference>
<dbReference type="InterPro" id="IPR001633">
    <property type="entry name" value="EAL_dom"/>
</dbReference>
<evidence type="ECO:0000313" key="3">
    <source>
        <dbReference type="Proteomes" id="UP001596138"/>
    </source>
</evidence>
<name>A0ABW1T3I0_9ACTN</name>
<comment type="caution">
    <text evidence="2">The sequence shown here is derived from an EMBL/GenBank/DDBJ whole genome shotgun (WGS) entry which is preliminary data.</text>
</comment>